<proteinExistence type="predicted"/>
<feature type="transmembrane region" description="Helical" evidence="1">
    <location>
        <begin position="276"/>
        <end position="296"/>
    </location>
</feature>
<protein>
    <submittedName>
        <fullName evidence="2">Uncharacterized protein</fullName>
    </submittedName>
</protein>
<keyword evidence="1" id="KW-1133">Transmembrane helix</keyword>
<feature type="transmembrane region" description="Helical" evidence="1">
    <location>
        <begin position="316"/>
        <end position="337"/>
    </location>
</feature>
<dbReference type="GeneID" id="92089042"/>
<name>A0ABR1VTL7_9PEZI</name>
<keyword evidence="3" id="KW-1185">Reference proteome</keyword>
<sequence length="343" mass="37877">MSGANSWLQRQRKAELVELAQQSGLTNYESFKKAELELALDEYLAENSTQFMADPKFAPYFSSRNRAAGSPIKRDLDDKPRVSKRRLTKAIEERPTIAPLPATESSEEEPEAISTAVAHTPARALSLASRIPLPATPADVVDAVDRSTLAVRNRVSSIYKESGVTEATHATREYLSSVNAVMALVSIFELYFLRHEVLPDRYAFTIPAIQLLGTKDYPVMVPDLFLLLTASFWSPAFLWACTSAILPTLFGYFFNLSVNHQSGRRTSRQANPSPDYTVDPMTFSIVKALLSFVVYGQNVTFGGWFDQESIARVNGAVYGGWKGVLVGTAVTGLFSVYDAVLKK</sequence>
<keyword evidence="1" id="KW-0472">Membrane</keyword>
<accession>A0ABR1VTL7</accession>
<dbReference type="EMBL" id="JAQQWL010000005">
    <property type="protein sequence ID" value="KAK8073671.1"/>
    <property type="molecule type" value="Genomic_DNA"/>
</dbReference>
<reference evidence="2 3" key="1">
    <citation type="submission" date="2023-01" db="EMBL/GenBank/DDBJ databases">
        <title>Analysis of 21 Apiospora genomes using comparative genomics revels a genus with tremendous synthesis potential of carbohydrate active enzymes and secondary metabolites.</title>
        <authorList>
            <person name="Sorensen T."/>
        </authorList>
    </citation>
    <scope>NUCLEOTIDE SEQUENCE [LARGE SCALE GENOMIC DNA]</scope>
    <source>
        <strain evidence="2 3">CBS 135458</strain>
    </source>
</reference>
<gene>
    <name evidence="2" type="ORF">PG994_004570</name>
</gene>
<feature type="transmembrane region" description="Helical" evidence="1">
    <location>
        <begin position="236"/>
        <end position="255"/>
    </location>
</feature>
<evidence type="ECO:0000313" key="3">
    <source>
        <dbReference type="Proteomes" id="UP001480595"/>
    </source>
</evidence>
<keyword evidence="1" id="KW-0812">Transmembrane</keyword>
<organism evidence="2 3">
    <name type="scientific">Apiospora phragmitis</name>
    <dbReference type="NCBI Taxonomy" id="2905665"/>
    <lineage>
        <taxon>Eukaryota</taxon>
        <taxon>Fungi</taxon>
        <taxon>Dikarya</taxon>
        <taxon>Ascomycota</taxon>
        <taxon>Pezizomycotina</taxon>
        <taxon>Sordariomycetes</taxon>
        <taxon>Xylariomycetidae</taxon>
        <taxon>Amphisphaeriales</taxon>
        <taxon>Apiosporaceae</taxon>
        <taxon>Apiospora</taxon>
    </lineage>
</organism>
<comment type="caution">
    <text evidence="2">The sequence shown here is derived from an EMBL/GenBank/DDBJ whole genome shotgun (WGS) entry which is preliminary data.</text>
</comment>
<dbReference type="PANTHER" id="PTHR41807:SF1">
    <property type="entry name" value="GLUTATHIONE TRANSFERASE 3"/>
    <property type="match status" value="1"/>
</dbReference>
<dbReference type="RefSeq" id="XP_066718146.1">
    <property type="nucleotide sequence ID" value="XM_066855979.1"/>
</dbReference>
<feature type="transmembrane region" description="Helical" evidence="1">
    <location>
        <begin position="174"/>
        <end position="193"/>
    </location>
</feature>
<evidence type="ECO:0000256" key="1">
    <source>
        <dbReference type="SAM" id="Phobius"/>
    </source>
</evidence>
<dbReference type="Proteomes" id="UP001480595">
    <property type="component" value="Unassembled WGS sequence"/>
</dbReference>
<dbReference type="InterPro" id="IPR038872">
    <property type="entry name" value="Put_GTT3"/>
</dbReference>
<evidence type="ECO:0000313" key="2">
    <source>
        <dbReference type="EMBL" id="KAK8073671.1"/>
    </source>
</evidence>
<dbReference type="PANTHER" id="PTHR41807">
    <property type="entry name" value="GLUTATHIONE TRANSFERASE 3"/>
    <property type="match status" value="1"/>
</dbReference>